<evidence type="ECO:0000313" key="1">
    <source>
        <dbReference type="Proteomes" id="UP000887580"/>
    </source>
</evidence>
<name>A0AC35EUX6_9BILA</name>
<reference evidence="2" key="1">
    <citation type="submission" date="2022-11" db="UniProtKB">
        <authorList>
            <consortium name="WormBaseParasite"/>
        </authorList>
    </citation>
    <scope>IDENTIFICATION</scope>
</reference>
<organism evidence="1 2">
    <name type="scientific">Panagrolaimus sp. PS1159</name>
    <dbReference type="NCBI Taxonomy" id="55785"/>
    <lineage>
        <taxon>Eukaryota</taxon>
        <taxon>Metazoa</taxon>
        <taxon>Ecdysozoa</taxon>
        <taxon>Nematoda</taxon>
        <taxon>Chromadorea</taxon>
        <taxon>Rhabditida</taxon>
        <taxon>Tylenchina</taxon>
        <taxon>Panagrolaimomorpha</taxon>
        <taxon>Panagrolaimoidea</taxon>
        <taxon>Panagrolaimidae</taxon>
        <taxon>Panagrolaimus</taxon>
    </lineage>
</organism>
<dbReference type="WBParaSite" id="PS1159_v2.g10977.t1">
    <property type="protein sequence ID" value="PS1159_v2.g10977.t1"/>
    <property type="gene ID" value="PS1159_v2.g10977"/>
</dbReference>
<accession>A0AC35EUX6</accession>
<protein>
    <submittedName>
        <fullName evidence="2">Piwi domain-containing protein</fullName>
    </submittedName>
</protein>
<sequence>MYSVHPPPISRHEPQPVPPSSTELIILGNEPSKLNASNLSNTSAIDANSFLPGTAKLTNYEIISNEANLPLSDIQAFTHVICYTHQIVASAVSLPNEPVFVAHELAKHGRNNLVGFCNVADVPRNDEGIDFAKLNKKLTYRINFLLNYC</sequence>
<evidence type="ECO:0000313" key="2">
    <source>
        <dbReference type="WBParaSite" id="PS1159_v2.g10977.t1"/>
    </source>
</evidence>
<proteinExistence type="predicted"/>
<dbReference type="Proteomes" id="UP000887580">
    <property type="component" value="Unplaced"/>
</dbReference>